<sequence length="163" mass="17760">MTKLSLILTMALCSFTTQSKPVDDVCSQWSLQNGVAFFSHQDCDKFIQCNHDGLGKVVGVVQQCGFGTEWNQDLLTCVASSISTCPPASDKCYQLSNGEVRKAVGNCRVSGCATTAILFQNAALWVSTIMKPLVAQTWKMTQNAMLDASMIIHSQTNLMVLLK</sequence>
<dbReference type="Pfam" id="PF01607">
    <property type="entry name" value="CBM_14"/>
    <property type="match status" value="1"/>
</dbReference>
<dbReference type="AlphaFoldDB" id="A0A9D4G153"/>
<evidence type="ECO:0000259" key="2">
    <source>
        <dbReference type="PROSITE" id="PS50940"/>
    </source>
</evidence>
<dbReference type="GO" id="GO:0008061">
    <property type="term" value="F:chitin binding"/>
    <property type="evidence" value="ECO:0007669"/>
    <property type="project" value="InterPro"/>
</dbReference>
<feature type="chain" id="PRO_5038811510" description="Chitin-binding type-2 domain-containing protein" evidence="1">
    <location>
        <begin position="20"/>
        <end position="163"/>
    </location>
</feature>
<reference evidence="3" key="1">
    <citation type="journal article" date="2019" name="bioRxiv">
        <title>The Genome of the Zebra Mussel, Dreissena polymorpha: A Resource for Invasive Species Research.</title>
        <authorList>
            <person name="McCartney M.A."/>
            <person name="Auch B."/>
            <person name="Kono T."/>
            <person name="Mallez S."/>
            <person name="Zhang Y."/>
            <person name="Obille A."/>
            <person name="Becker A."/>
            <person name="Abrahante J.E."/>
            <person name="Garbe J."/>
            <person name="Badalamenti J.P."/>
            <person name="Herman A."/>
            <person name="Mangelson H."/>
            <person name="Liachko I."/>
            <person name="Sullivan S."/>
            <person name="Sone E.D."/>
            <person name="Koren S."/>
            <person name="Silverstein K.A.T."/>
            <person name="Beckman K.B."/>
            <person name="Gohl D.M."/>
        </authorList>
    </citation>
    <scope>NUCLEOTIDE SEQUENCE</scope>
    <source>
        <strain evidence="3">Duluth1</strain>
        <tissue evidence="3">Whole animal</tissue>
    </source>
</reference>
<gene>
    <name evidence="3" type="ORF">DPMN_135039</name>
</gene>
<dbReference type="InterPro" id="IPR002557">
    <property type="entry name" value="Chitin-bd_dom"/>
</dbReference>
<name>A0A9D4G153_DREPO</name>
<organism evidence="3 4">
    <name type="scientific">Dreissena polymorpha</name>
    <name type="common">Zebra mussel</name>
    <name type="synonym">Mytilus polymorpha</name>
    <dbReference type="NCBI Taxonomy" id="45954"/>
    <lineage>
        <taxon>Eukaryota</taxon>
        <taxon>Metazoa</taxon>
        <taxon>Spiralia</taxon>
        <taxon>Lophotrochozoa</taxon>
        <taxon>Mollusca</taxon>
        <taxon>Bivalvia</taxon>
        <taxon>Autobranchia</taxon>
        <taxon>Heteroconchia</taxon>
        <taxon>Euheterodonta</taxon>
        <taxon>Imparidentia</taxon>
        <taxon>Neoheterodontei</taxon>
        <taxon>Myida</taxon>
        <taxon>Dreissenoidea</taxon>
        <taxon>Dreissenidae</taxon>
        <taxon>Dreissena</taxon>
    </lineage>
</organism>
<comment type="caution">
    <text evidence="3">The sequence shown here is derived from an EMBL/GenBank/DDBJ whole genome shotgun (WGS) entry which is preliminary data.</text>
</comment>
<proteinExistence type="predicted"/>
<dbReference type="InterPro" id="IPR036508">
    <property type="entry name" value="Chitin-bd_dom_sf"/>
</dbReference>
<dbReference type="EMBL" id="JAIWYP010000006">
    <property type="protein sequence ID" value="KAH3806715.1"/>
    <property type="molecule type" value="Genomic_DNA"/>
</dbReference>
<dbReference type="PROSITE" id="PS50940">
    <property type="entry name" value="CHIT_BIND_II"/>
    <property type="match status" value="1"/>
</dbReference>
<evidence type="ECO:0000313" key="3">
    <source>
        <dbReference type="EMBL" id="KAH3806715.1"/>
    </source>
</evidence>
<dbReference type="SMART" id="SM00494">
    <property type="entry name" value="ChtBD2"/>
    <property type="match status" value="1"/>
</dbReference>
<keyword evidence="4" id="KW-1185">Reference proteome</keyword>
<keyword evidence="1" id="KW-0732">Signal</keyword>
<dbReference type="GO" id="GO:0005576">
    <property type="term" value="C:extracellular region"/>
    <property type="evidence" value="ECO:0007669"/>
    <property type="project" value="InterPro"/>
</dbReference>
<evidence type="ECO:0000256" key="1">
    <source>
        <dbReference type="SAM" id="SignalP"/>
    </source>
</evidence>
<evidence type="ECO:0000313" key="4">
    <source>
        <dbReference type="Proteomes" id="UP000828390"/>
    </source>
</evidence>
<reference evidence="3" key="2">
    <citation type="submission" date="2020-11" db="EMBL/GenBank/DDBJ databases">
        <authorList>
            <person name="McCartney M.A."/>
            <person name="Auch B."/>
            <person name="Kono T."/>
            <person name="Mallez S."/>
            <person name="Becker A."/>
            <person name="Gohl D.M."/>
            <person name="Silverstein K.A.T."/>
            <person name="Koren S."/>
            <person name="Bechman K.B."/>
            <person name="Herman A."/>
            <person name="Abrahante J.E."/>
            <person name="Garbe J."/>
        </authorList>
    </citation>
    <scope>NUCLEOTIDE SEQUENCE</scope>
    <source>
        <strain evidence="3">Duluth1</strain>
        <tissue evidence="3">Whole animal</tissue>
    </source>
</reference>
<feature type="domain" description="Chitin-binding type-2" evidence="2">
    <location>
        <begin position="23"/>
        <end position="87"/>
    </location>
</feature>
<dbReference type="SUPFAM" id="SSF57625">
    <property type="entry name" value="Invertebrate chitin-binding proteins"/>
    <property type="match status" value="1"/>
</dbReference>
<accession>A0A9D4G153</accession>
<dbReference type="Proteomes" id="UP000828390">
    <property type="component" value="Unassembled WGS sequence"/>
</dbReference>
<protein>
    <recommendedName>
        <fullName evidence="2">Chitin-binding type-2 domain-containing protein</fullName>
    </recommendedName>
</protein>
<feature type="signal peptide" evidence="1">
    <location>
        <begin position="1"/>
        <end position="19"/>
    </location>
</feature>
<dbReference type="Gene3D" id="2.170.140.10">
    <property type="entry name" value="Chitin binding domain"/>
    <property type="match status" value="1"/>
</dbReference>